<evidence type="ECO:0000313" key="2">
    <source>
        <dbReference type="Proteomes" id="UP000092460"/>
    </source>
</evidence>
<sequence length="116" mass="13171">MFQFITLYCDSHHIDHAIQTLHSSLSQPFETRSMLLWRNMSRTICKLPKNRPGNAGNWLFSKTNSSIGQQRHGNIASEEGQPPLASALRCTGVSKFPRFVKFAQDQCKIIVPIDIK</sequence>
<name>A0A1B0B5A4_9MUSC</name>
<proteinExistence type="predicted"/>
<reference evidence="1" key="2">
    <citation type="submission" date="2020-05" db="UniProtKB">
        <authorList>
            <consortium name="EnsemblMetazoa"/>
        </authorList>
    </citation>
    <scope>IDENTIFICATION</scope>
    <source>
        <strain evidence="1">IAEA</strain>
    </source>
</reference>
<dbReference type="Proteomes" id="UP000092460">
    <property type="component" value="Unassembled WGS sequence"/>
</dbReference>
<dbReference type="EMBL" id="JXJN01008650">
    <property type="status" value="NOT_ANNOTATED_CDS"/>
    <property type="molecule type" value="Genomic_DNA"/>
</dbReference>
<protein>
    <submittedName>
        <fullName evidence="1">Uncharacterized protein</fullName>
    </submittedName>
</protein>
<reference evidence="2" key="1">
    <citation type="submission" date="2015-01" db="EMBL/GenBank/DDBJ databases">
        <authorList>
            <person name="Aksoy S."/>
            <person name="Warren W."/>
            <person name="Wilson R.K."/>
        </authorList>
    </citation>
    <scope>NUCLEOTIDE SEQUENCE [LARGE SCALE GENOMIC DNA]</scope>
    <source>
        <strain evidence="2">IAEA</strain>
    </source>
</reference>
<keyword evidence="2" id="KW-1185">Reference proteome</keyword>
<organism evidence="1 2">
    <name type="scientific">Glossina palpalis gambiensis</name>
    <dbReference type="NCBI Taxonomy" id="67801"/>
    <lineage>
        <taxon>Eukaryota</taxon>
        <taxon>Metazoa</taxon>
        <taxon>Ecdysozoa</taxon>
        <taxon>Arthropoda</taxon>
        <taxon>Hexapoda</taxon>
        <taxon>Insecta</taxon>
        <taxon>Pterygota</taxon>
        <taxon>Neoptera</taxon>
        <taxon>Endopterygota</taxon>
        <taxon>Diptera</taxon>
        <taxon>Brachycera</taxon>
        <taxon>Muscomorpha</taxon>
        <taxon>Hippoboscoidea</taxon>
        <taxon>Glossinidae</taxon>
        <taxon>Glossina</taxon>
    </lineage>
</organism>
<dbReference type="VEuPathDB" id="VectorBase:GPPI019344"/>
<accession>A0A1B0B5A4</accession>
<evidence type="ECO:0000313" key="1">
    <source>
        <dbReference type="EnsemblMetazoa" id="GPPI019344-PA"/>
    </source>
</evidence>
<dbReference type="EnsemblMetazoa" id="GPPI019344-RA">
    <property type="protein sequence ID" value="GPPI019344-PA"/>
    <property type="gene ID" value="GPPI019344"/>
</dbReference>
<dbReference type="AlphaFoldDB" id="A0A1B0B5A4"/>